<dbReference type="RefSeq" id="WP_156431925.1">
    <property type="nucleotide sequence ID" value="NZ_JBHSCR010000017.1"/>
</dbReference>
<organism evidence="2 3">
    <name type="scientific">Kordiimonas lipolytica</name>
    <dbReference type="NCBI Taxonomy" id="1662421"/>
    <lineage>
        <taxon>Bacteria</taxon>
        <taxon>Pseudomonadati</taxon>
        <taxon>Pseudomonadota</taxon>
        <taxon>Alphaproteobacteria</taxon>
        <taxon>Kordiimonadales</taxon>
        <taxon>Kordiimonadaceae</taxon>
        <taxon>Kordiimonas</taxon>
    </lineage>
</organism>
<protein>
    <recommendedName>
        <fullName evidence="4">Four helix bundle sensory module for signal transduction</fullName>
    </recommendedName>
</protein>
<accession>A0ABV8UG03</accession>
<gene>
    <name evidence="2" type="ORF">ACFO5Q_16265</name>
</gene>
<keyword evidence="1" id="KW-0812">Transmembrane</keyword>
<comment type="caution">
    <text evidence="2">The sequence shown here is derived from an EMBL/GenBank/DDBJ whole genome shotgun (WGS) entry which is preliminary data.</text>
</comment>
<evidence type="ECO:0008006" key="4">
    <source>
        <dbReference type="Google" id="ProtNLM"/>
    </source>
</evidence>
<keyword evidence="1" id="KW-0472">Membrane</keyword>
<proteinExistence type="predicted"/>
<keyword evidence="3" id="KW-1185">Reference proteome</keyword>
<dbReference type="Proteomes" id="UP001595776">
    <property type="component" value="Unassembled WGS sequence"/>
</dbReference>
<reference evidence="3" key="1">
    <citation type="journal article" date="2019" name="Int. J. Syst. Evol. Microbiol.">
        <title>The Global Catalogue of Microorganisms (GCM) 10K type strain sequencing project: providing services to taxonomists for standard genome sequencing and annotation.</title>
        <authorList>
            <consortium name="The Broad Institute Genomics Platform"/>
            <consortium name="The Broad Institute Genome Sequencing Center for Infectious Disease"/>
            <person name="Wu L."/>
            <person name="Ma J."/>
        </authorList>
    </citation>
    <scope>NUCLEOTIDE SEQUENCE [LARGE SCALE GENOMIC DNA]</scope>
    <source>
        <strain evidence="3">CGMCC 1.15304</strain>
    </source>
</reference>
<evidence type="ECO:0000313" key="3">
    <source>
        <dbReference type="Proteomes" id="UP001595776"/>
    </source>
</evidence>
<evidence type="ECO:0000256" key="1">
    <source>
        <dbReference type="SAM" id="Phobius"/>
    </source>
</evidence>
<evidence type="ECO:0000313" key="2">
    <source>
        <dbReference type="EMBL" id="MFC4349408.1"/>
    </source>
</evidence>
<sequence length="226" mass="25740">MTNSAETSRLRTAIVVILLLVANGAMVHWYWTLYRDMGMLNIAWTRSSQATIERAAHLAQIERTIGYGEFIHNFKNYVLRRTDVYEQRTAASLAKLDQAIEAMLEFSMSAEDREDVLVIEQTVDAYRKNFERAKEVGWRGLSAHELDELVKVDDGPAVEAFEAIRGRLLPTFQANLLEHRRQIDSLWQGVAVGALVAVPLMLINCLFIVWGGLRLIARRRRNVPVS</sequence>
<feature type="transmembrane region" description="Helical" evidence="1">
    <location>
        <begin position="186"/>
        <end position="213"/>
    </location>
</feature>
<dbReference type="EMBL" id="JBHSCR010000017">
    <property type="protein sequence ID" value="MFC4349408.1"/>
    <property type="molecule type" value="Genomic_DNA"/>
</dbReference>
<keyword evidence="1" id="KW-1133">Transmembrane helix</keyword>
<feature type="transmembrane region" description="Helical" evidence="1">
    <location>
        <begin position="12"/>
        <end position="31"/>
    </location>
</feature>
<name>A0ABV8UG03_9PROT</name>